<dbReference type="AlphaFoldDB" id="A0A7W0DGB1"/>
<comment type="subcellular location">
    <subcellularLocation>
        <location evidence="1">Membrane</location>
        <topology evidence="1">Multi-pass membrane protein</topology>
    </subcellularLocation>
</comment>
<feature type="transmembrane region" description="Helical" evidence="5">
    <location>
        <begin position="26"/>
        <end position="44"/>
    </location>
</feature>
<evidence type="ECO:0000256" key="4">
    <source>
        <dbReference type="ARBA" id="ARBA00023136"/>
    </source>
</evidence>
<proteinExistence type="predicted"/>
<sequence>MQVVFLLRFLVGGTVGATSYPSIPPTLFLGAAVWFCAVAFTYLYNGVTDIREDRANGSGRPIARGALPVPFARRTAWVLAALALAGGAALGPVMLMVTLCMLLLGHAYSAPRFSLKSRTPDTIVVVVASGALTYAGGALCGDAVLTSELLAFSAAMCLWMGMVGAVAKDFSDAAGDARHGRRNWTVLFGRAVTACIVSLSAVSIGAALLASAVVLAAPGLLAPAAVVLCGALALSAAALTARRDDSRSRRRLPYRIFMITQYTAHAVTFAQPIA</sequence>
<dbReference type="PANTHER" id="PTHR42723:SF1">
    <property type="entry name" value="CHLOROPHYLL SYNTHASE, CHLOROPLASTIC"/>
    <property type="match status" value="1"/>
</dbReference>
<keyword evidence="6" id="KW-0808">Transferase</keyword>
<keyword evidence="3 5" id="KW-1133">Transmembrane helix</keyword>
<feature type="transmembrane region" description="Helical" evidence="5">
    <location>
        <begin position="77"/>
        <end position="104"/>
    </location>
</feature>
<dbReference type="Gene3D" id="1.10.357.140">
    <property type="entry name" value="UbiA prenyltransferase"/>
    <property type="match status" value="1"/>
</dbReference>
<dbReference type="PANTHER" id="PTHR42723">
    <property type="entry name" value="CHLOROPHYLL SYNTHASE"/>
    <property type="match status" value="1"/>
</dbReference>
<evidence type="ECO:0000256" key="3">
    <source>
        <dbReference type="ARBA" id="ARBA00022989"/>
    </source>
</evidence>
<dbReference type="Proteomes" id="UP000545761">
    <property type="component" value="Unassembled WGS sequence"/>
</dbReference>
<dbReference type="InterPro" id="IPR000537">
    <property type="entry name" value="UbiA_prenyltransferase"/>
</dbReference>
<evidence type="ECO:0000256" key="5">
    <source>
        <dbReference type="SAM" id="Phobius"/>
    </source>
</evidence>
<keyword evidence="4 5" id="KW-0472">Membrane</keyword>
<accession>A0A7W0DGB1</accession>
<gene>
    <name evidence="6" type="ORF">H1D24_01525</name>
</gene>
<dbReference type="EMBL" id="JACEHE010000001">
    <property type="protein sequence ID" value="MBA2944532.1"/>
    <property type="molecule type" value="Genomic_DNA"/>
</dbReference>
<keyword evidence="2 5" id="KW-0812">Transmembrane</keyword>
<protein>
    <submittedName>
        <fullName evidence="6">UbiA family prenyltransferase</fullName>
    </submittedName>
</protein>
<evidence type="ECO:0000313" key="7">
    <source>
        <dbReference type="Proteomes" id="UP000545761"/>
    </source>
</evidence>
<evidence type="ECO:0000256" key="2">
    <source>
        <dbReference type="ARBA" id="ARBA00022692"/>
    </source>
</evidence>
<organism evidence="6 7">
    <name type="scientific">Streptomyces himalayensis subsp. himalayensis</name>
    <dbReference type="NCBI Taxonomy" id="2756131"/>
    <lineage>
        <taxon>Bacteria</taxon>
        <taxon>Bacillati</taxon>
        <taxon>Actinomycetota</taxon>
        <taxon>Actinomycetes</taxon>
        <taxon>Kitasatosporales</taxon>
        <taxon>Streptomycetaceae</taxon>
        <taxon>Streptomyces</taxon>
        <taxon>Streptomyces himalayensis</taxon>
    </lineage>
</organism>
<name>A0A7W0DGB1_9ACTN</name>
<dbReference type="RefSeq" id="WP_181655479.1">
    <property type="nucleotide sequence ID" value="NZ_JACEHE010000001.1"/>
</dbReference>
<feature type="transmembrane region" description="Helical" evidence="5">
    <location>
        <begin position="149"/>
        <end position="167"/>
    </location>
</feature>
<dbReference type="Pfam" id="PF01040">
    <property type="entry name" value="UbiA"/>
    <property type="match status" value="1"/>
</dbReference>
<evidence type="ECO:0000256" key="1">
    <source>
        <dbReference type="ARBA" id="ARBA00004141"/>
    </source>
</evidence>
<dbReference type="InterPro" id="IPR050475">
    <property type="entry name" value="Prenyltransferase_related"/>
</dbReference>
<comment type="caution">
    <text evidence="6">The sequence shown here is derived from an EMBL/GenBank/DDBJ whole genome shotgun (WGS) entry which is preliminary data.</text>
</comment>
<feature type="transmembrane region" description="Helical" evidence="5">
    <location>
        <begin position="187"/>
        <end position="214"/>
    </location>
</feature>
<reference evidence="6 7" key="1">
    <citation type="submission" date="2020-07" db="EMBL/GenBank/DDBJ databases">
        <title>Streptomyces isolated from Indian soil.</title>
        <authorList>
            <person name="Mandal S."/>
            <person name="Maiti P.K."/>
        </authorList>
    </citation>
    <scope>NUCLEOTIDE SEQUENCE [LARGE SCALE GENOMIC DNA]</scope>
    <source>
        <strain evidence="6 7">PSKA28</strain>
    </source>
</reference>
<feature type="transmembrane region" description="Helical" evidence="5">
    <location>
        <begin position="220"/>
        <end position="241"/>
    </location>
</feature>
<dbReference type="InterPro" id="IPR044878">
    <property type="entry name" value="UbiA_sf"/>
</dbReference>
<dbReference type="GO" id="GO:0016765">
    <property type="term" value="F:transferase activity, transferring alkyl or aryl (other than methyl) groups"/>
    <property type="evidence" value="ECO:0007669"/>
    <property type="project" value="InterPro"/>
</dbReference>
<evidence type="ECO:0000313" key="6">
    <source>
        <dbReference type="EMBL" id="MBA2944532.1"/>
    </source>
</evidence>
<dbReference type="GO" id="GO:0016020">
    <property type="term" value="C:membrane"/>
    <property type="evidence" value="ECO:0007669"/>
    <property type="project" value="UniProtKB-SubCell"/>
</dbReference>